<evidence type="ECO:0000313" key="3">
    <source>
        <dbReference type="Proteomes" id="UP001604336"/>
    </source>
</evidence>
<proteinExistence type="predicted"/>
<gene>
    <name evidence="2" type="ORF">Adt_09231</name>
</gene>
<evidence type="ECO:0000313" key="2">
    <source>
        <dbReference type="EMBL" id="KAL2524177.1"/>
    </source>
</evidence>
<sequence>MKFSFDAIAKAWSISELEEVEIDRVNRSAGKKKLTPKRSTTSASNQARERESTLQFMPTPGANMQHGDLNVLSGPSASRHVAEGMSRGIKEAAVIITEEVDISTMVDELEQLESQEASRNRADRARARTLRNNNALQSAYLTRSRGNV</sequence>
<feature type="region of interest" description="Disordered" evidence="1">
    <location>
        <begin position="29"/>
        <end position="84"/>
    </location>
</feature>
<dbReference type="AlphaFoldDB" id="A0ABD1UGP4"/>
<accession>A0ABD1UGP4</accession>
<evidence type="ECO:0000256" key="1">
    <source>
        <dbReference type="SAM" id="MobiDB-lite"/>
    </source>
</evidence>
<feature type="compositionally biased region" description="Polar residues" evidence="1">
    <location>
        <begin position="37"/>
        <end position="46"/>
    </location>
</feature>
<organism evidence="2 3">
    <name type="scientific">Abeliophyllum distichum</name>
    <dbReference type="NCBI Taxonomy" id="126358"/>
    <lineage>
        <taxon>Eukaryota</taxon>
        <taxon>Viridiplantae</taxon>
        <taxon>Streptophyta</taxon>
        <taxon>Embryophyta</taxon>
        <taxon>Tracheophyta</taxon>
        <taxon>Spermatophyta</taxon>
        <taxon>Magnoliopsida</taxon>
        <taxon>eudicotyledons</taxon>
        <taxon>Gunneridae</taxon>
        <taxon>Pentapetalae</taxon>
        <taxon>asterids</taxon>
        <taxon>lamiids</taxon>
        <taxon>Lamiales</taxon>
        <taxon>Oleaceae</taxon>
        <taxon>Forsythieae</taxon>
        <taxon>Abeliophyllum</taxon>
    </lineage>
</organism>
<comment type="caution">
    <text evidence="2">The sequence shown here is derived from an EMBL/GenBank/DDBJ whole genome shotgun (WGS) entry which is preliminary data.</text>
</comment>
<name>A0ABD1UGP4_9LAMI</name>
<dbReference type="EMBL" id="JBFOLK010000003">
    <property type="protein sequence ID" value="KAL2524177.1"/>
    <property type="molecule type" value="Genomic_DNA"/>
</dbReference>
<keyword evidence="3" id="KW-1185">Reference proteome</keyword>
<dbReference type="Proteomes" id="UP001604336">
    <property type="component" value="Unassembled WGS sequence"/>
</dbReference>
<reference evidence="3" key="1">
    <citation type="submission" date="2024-07" db="EMBL/GenBank/DDBJ databases">
        <title>Two chromosome-level genome assemblies of Korean endemic species Abeliophyllum distichum and Forsythia ovata (Oleaceae).</title>
        <authorList>
            <person name="Jang H."/>
        </authorList>
    </citation>
    <scope>NUCLEOTIDE SEQUENCE [LARGE SCALE GENOMIC DNA]</scope>
</reference>
<protein>
    <submittedName>
        <fullName evidence="2">Uncharacterized protein</fullName>
    </submittedName>
</protein>